<dbReference type="GO" id="GO:0070086">
    <property type="term" value="P:ubiquitin-dependent endocytosis"/>
    <property type="evidence" value="ECO:0007669"/>
    <property type="project" value="TreeGrafter"/>
</dbReference>
<proteinExistence type="predicted"/>
<dbReference type="InterPro" id="IPR014752">
    <property type="entry name" value="Arrestin-like_C"/>
</dbReference>
<dbReference type="SUPFAM" id="SSF81296">
    <property type="entry name" value="E set domains"/>
    <property type="match status" value="1"/>
</dbReference>
<gene>
    <name evidence="3" type="ORF">OEA41_000319</name>
</gene>
<organism evidence="3 4">
    <name type="scientific">Lepraria neglecta</name>
    <dbReference type="NCBI Taxonomy" id="209136"/>
    <lineage>
        <taxon>Eukaryota</taxon>
        <taxon>Fungi</taxon>
        <taxon>Dikarya</taxon>
        <taxon>Ascomycota</taxon>
        <taxon>Pezizomycotina</taxon>
        <taxon>Lecanoromycetes</taxon>
        <taxon>OSLEUM clade</taxon>
        <taxon>Lecanoromycetidae</taxon>
        <taxon>Lecanorales</taxon>
        <taxon>Lecanorineae</taxon>
        <taxon>Stereocaulaceae</taxon>
        <taxon>Lepraria</taxon>
    </lineage>
</organism>
<dbReference type="Proteomes" id="UP001276659">
    <property type="component" value="Unassembled WGS sequence"/>
</dbReference>
<evidence type="ECO:0000313" key="4">
    <source>
        <dbReference type="Proteomes" id="UP001276659"/>
    </source>
</evidence>
<dbReference type="InterPro" id="IPR011021">
    <property type="entry name" value="Arrestin-like_N"/>
</dbReference>
<dbReference type="GO" id="GO:0030674">
    <property type="term" value="F:protein-macromolecule adaptor activity"/>
    <property type="evidence" value="ECO:0007669"/>
    <property type="project" value="TreeGrafter"/>
</dbReference>
<feature type="compositionally biased region" description="Low complexity" evidence="1">
    <location>
        <begin position="251"/>
        <end position="270"/>
    </location>
</feature>
<reference evidence="3" key="1">
    <citation type="submission" date="2022-11" db="EMBL/GenBank/DDBJ databases">
        <title>Chromosomal genome sequence assembly and mating type (MAT) locus characterization of the leprose asexual lichenized fungus Lepraria neglecta (Nyl.) Erichsen.</title>
        <authorList>
            <person name="Allen J.L."/>
            <person name="Pfeffer B."/>
        </authorList>
    </citation>
    <scope>NUCLEOTIDE SEQUENCE</scope>
    <source>
        <strain evidence="3">Allen 5258</strain>
    </source>
</reference>
<dbReference type="Pfam" id="PF00339">
    <property type="entry name" value="Arrestin_N"/>
    <property type="match status" value="1"/>
</dbReference>
<accession>A0AAD9ZFI5</accession>
<dbReference type="GO" id="GO:0005829">
    <property type="term" value="C:cytosol"/>
    <property type="evidence" value="ECO:0007669"/>
    <property type="project" value="TreeGrafter"/>
</dbReference>
<dbReference type="PANTHER" id="PTHR11188">
    <property type="entry name" value="ARRESTIN DOMAIN CONTAINING PROTEIN"/>
    <property type="match status" value="1"/>
</dbReference>
<dbReference type="PANTHER" id="PTHR11188:SF161">
    <property type="entry name" value="PH-RESPONSE REGULATOR PROTEIN PALF_RIM8"/>
    <property type="match status" value="1"/>
</dbReference>
<sequence length="772" mass="85782">MTTTQTTRKSTKHSSLFARCTVPFASKQSSFVEQEIRFNEPYRQYFPGDIVKGVVHVNFPKALRITHLVLRLHGLVKVISRAKLPGEGIKYDEKLLAAGRGRGRRGMEYYGDGFAKLFEEDNVLCGEGRVLGKYEFHFEMVLPSRGMPSSINFEHGIISYLLSSTVTRPTAIAPTSTLHHKLNVQEIIDIAPIPKPKPQMLSLEASHKRRKTRIGTRKKEKTSFDSANSMHSPTSISPPTEEDPPRSPVPSEISSASLTSSSVSSNRLDSGTPPMSDFNGATRDAGTMPSQDTAYAKTELLQGGCLAGDPLPIRIEIHHIKPVKNMQGAIITLFRLGRIDTHPAIPLGPCRKGEKPKYEDYYPRSRTGLGGLSLSSAGSSRSFRQDLNQIFAPVIVQGTPLDQVINTSIQAPFDLFPTISCVPGAMISFNYYVEIVVDLRGRVGSQDRILDQLSITSMPQHGYGDPRISKFEGADGISYHSTPGFNYLITDQLKRTKGVIFTKTKVIIGTWDSSRKRGKQRQQRFITETSRSMRASIELGRELGPQDANDNEQRYSMMQNDDLNGTHAIDNHQVVWMPPPQIDQEVDEKTRMRRAEERLLPSAPPPADDGEEPSSSLVPAPSAPPAIDEEDFIHRYALSAPAYDEPPRQPQGTSNGTMPNYMLPRPVAGPQDDKQELERQRLLALASSPATGDEAEDEEEYSSQVPQPSAPVLYEDDIFDVNDPRIPQSSSDDEHAFALHETNLHCRNDLDEAGPSYSHDADHNEELPMYKR</sequence>
<feature type="region of interest" description="Disordered" evidence="1">
    <location>
        <begin position="598"/>
        <end position="626"/>
    </location>
</feature>
<comment type="caution">
    <text evidence="3">The sequence shown here is derived from an EMBL/GenBank/DDBJ whole genome shotgun (WGS) entry which is preliminary data.</text>
</comment>
<feature type="region of interest" description="Disordered" evidence="1">
    <location>
        <begin position="641"/>
        <end position="710"/>
    </location>
</feature>
<keyword evidence="4" id="KW-1185">Reference proteome</keyword>
<dbReference type="GO" id="GO:0031625">
    <property type="term" value="F:ubiquitin protein ligase binding"/>
    <property type="evidence" value="ECO:0007669"/>
    <property type="project" value="TreeGrafter"/>
</dbReference>
<dbReference type="InterPro" id="IPR014756">
    <property type="entry name" value="Ig_E-set"/>
</dbReference>
<feature type="compositionally biased region" description="Basic residues" evidence="1">
    <location>
        <begin position="207"/>
        <end position="220"/>
    </location>
</feature>
<feature type="region of interest" description="Disordered" evidence="1">
    <location>
        <begin position="196"/>
        <end position="289"/>
    </location>
</feature>
<evidence type="ECO:0000256" key="1">
    <source>
        <dbReference type="SAM" id="MobiDB-lite"/>
    </source>
</evidence>
<feature type="compositionally biased region" description="Basic and acidic residues" evidence="1">
    <location>
        <begin position="671"/>
        <end position="681"/>
    </location>
</feature>
<evidence type="ECO:0000313" key="3">
    <source>
        <dbReference type="EMBL" id="KAK3178186.1"/>
    </source>
</evidence>
<feature type="region of interest" description="Disordered" evidence="1">
    <location>
        <begin position="749"/>
        <end position="772"/>
    </location>
</feature>
<dbReference type="InterPro" id="IPR050357">
    <property type="entry name" value="Arrestin_domain-protein"/>
</dbReference>
<name>A0AAD9ZFI5_9LECA</name>
<feature type="domain" description="Arrestin-like N-terminal" evidence="2">
    <location>
        <begin position="35"/>
        <end position="175"/>
    </location>
</feature>
<protein>
    <recommendedName>
        <fullName evidence="2">Arrestin-like N-terminal domain-containing protein</fullName>
    </recommendedName>
</protein>
<feature type="compositionally biased region" description="Polar residues" evidence="1">
    <location>
        <begin position="224"/>
        <end position="238"/>
    </location>
</feature>
<dbReference type="AlphaFoldDB" id="A0AAD9ZFI5"/>
<feature type="compositionally biased region" description="Basic and acidic residues" evidence="1">
    <location>
        <begin position="759"/>
        <end position="772"/>
    </location>
</feature>
<evidence type="ECO:0000259" key="2">
    <source>
        <dbReference type="Pfam" id="PF00339"/>
    </source>
</evidence>
<dbReference type="GO" id="GO:0005886">
    <property type="term" value="C:plasma membrane"/>
    <property type="evidence" value="ECO:0007669"/>
    <property type="project" value="TreeGrafter"/>
</dbReference>
<dbReference type="Gene3D" id="2.60.40.640">
    <property type="match status" value="1"/>
</dbReference>
<dbReference type="EMBL" id="JASNWA010000003">
    <property type="protein sequence ID" value="KAK3178186.1"/>
    <property type="molecule type" value="Genomic_DNA"/>
</dbReference>